<comment type="similarity">
    <text evidence="1">Belongs to the glycosyl hydrolase 2 family.</text>
</comment>
<keyword evidence="9" id="KW-1185">Reference proteome</keyword>
<evidence type="ECO:0000256" key="1">
    <source>
        <dbReference type="ARBA" id="ARBA00007401"/>
    </source>
</evidence>
<keyword evidence="4" id="KW-0732">Signal</keyword>
<dbReference type="Pfam" id="PF00703">
    <property type="entry name" value="Glyco_hydro_2"/>
    <property type="match status" value="1"/>
</dbReference>
<reference evidence="9" key="1">
    <citation type="journal article" date="2019" name="Int. J. Syst. Evol. Microbiol.">
        <title>The Global Catalogue of Microorganisms (GCM) 10K type strain sequencing project: providing services to taxonomists for standard genome sequencing and annotation.</title>
        <authorList>
            <consortium name="The Broad Institute Genomics Platform"/>
            <consortium name="The Broad Institute Genome Sequencing Center for Infectious Disease"/>
            <person name="Wu L."/>
            <person name="Ma J."/>
        </authorList>
    </citation>
    <scope>NUCLEOTIDE SEQUENCE [LARGE SCALE GENOMIC DNA]</scope>
    <source>
        <strain evidence="9">KCTC 52344</strain>
    </source>
</reference>
<dbReference type="InterPro" id="IPR008979">
    <property type="entry name" value="Galactose-bd-like_sf"/>
</dbReference>
<evidence type="ECO:0000259" key="6">
    <source>
        <dbReference type="Pfam" id="PF02836"/>
    </source>
</evidence>
<dbReference type="EMBL" id="JBHULC010000003">
    <property type="protein sequence ID" value="MFD2519671.1"/>
    <property type="molecule type" value="Genomic_DNA"/>
</dbReference>
<dbReference type="InterPro" id="IPR006102">
    <property type="entry name" value="Ig-like_GH2"/>
</dbReference>
<proteinExistence type="inferred from homology"/>
<evidence type="ECO:0000259" key="7">
    <source>
        <dbReference type="Pfam" id="PF02837"/>
    </source>
</evidence>
<dbReference type="SUPFAM" id="SSF49785">
    <property type="entry name" value="Galactose-binding domain-like"/>
    <property type="match status" value="1"/>
</dbReference>
<dbReference type="InterPro" id="IPR017853">
    <property type="entry name" value="GH"/>
</dbReference>
<dbReference type="Gene3D" id="3.20.20.80">
    <property type="entry name" value="Glycosidases"/>
    <property type="match status" value="1"/>
</dbReference>
<keyword evidence="3" id="KW-0326">Glycosidase</keyword>
<evidence type="ECO:0000256" key="2">
    <source>
        <dbReference type="ARBA" id="ARBA00022801"/>
    </source>
</evidence>
<keyword evidence="2 8" id="KW-0378">Hydrolase</keyword>
<dbReference type="RefSeq" id="WP_340236490.1">
    <property type="nucleotide sequence ID" value="NZ_JBBEWC010000006.1"/>
</dbReference>
<dbReference type="InterPro" id="IPR013783">
    <property type="entry name" value="Ig-like_fold"/>
</dbReference>
<gene>
    <name evidence="8" type="ORF">ACFSR2_02175</name>
</gene>
<evidence type="ECO:0000256" key="3">
    <source>
        <dbReference type="ARBA" id="ARBA00023295"/>
    </source>
</evidence>
<evidence type="ECO:0000313" key="9">
    <source>
        <dbReference type="Proteomes" id="UP001597510"/>
    </source>
</evidence>
<evidence type="ECO:0000256" key="4">
    <source>
        <dbReference type="SAM" id="SignalP"/>
    </source>
</evidence>
<dbReference type="PANTHER" id="PTHR42732:SF3">
    <property type="entry name" value="HYDROLASE"/>
    <property type="match status" value="1"/>
</dbReference>
<feature type="domain" description="Glycoside hydrolase family 2 catalytic" evidence="6">
    <location>
        <begin position="302"/>
        <end position="562"/>
    </location>
</feature>
<feature type="signal peptide" evidence="4">
    <location>
        <begin position="1"/>
        <end position="24"/>
    </location>
</feature>
<dbReference type="InterPro" id="IPR006104">
    <property type="entry name" value="Glyco_hydro_2_N"/>
</dbReference>
<feature type="domain" description="Glycoside hydrolase family 2 immunoglobulin-like beta-sandwich" evidence="5">
    <location>
        <begin position="196"/>
        <end position="288"/>
    </location>
</feature>
<dbReference type="InterPro" id="IPR006103">
    <property type="entry name" value="Glyco_hydro_2_cat"/>
</dbReference>
<name>A0ABW5J138_9BACT</name>
<evidence type="ECO:0000259" key="5">
    <source>
        <dbReference type="Pfam" id="PF00703"/>
    </source>
</evidence>
<dbReference type="SUPFAM" id="SSF49303">
    <property type="entry name" value="beta-Galactosidase/glucuronidase domain"/>
    <property type="match status" value="1"/>
</dbReference>
<dbReference type="Proteomes" id="UP001597510">
    <property type="component" value="Unassembled WGS sequence"/>
</dbReference>
<dbReference type="SUPFAM" id="SSF51445">
    <property type="entry name" value="(Trans)glycosidases"/>
    <property type="match status" value="1"/>
</dbReference>
<sequence>MKYMTYSRKLLFLLCCLFIFNAKAQETIPLPEHPRPDFERADWQNLNGNWAFEFDKNNVGLTQKWQATAKAFTKTISVPFPWGSPLSGVKDEADIAWYKKSISVNPSWKGKRVFVTIGASDWETSVWLDGKLLGSHKGGYTPFSFELTNVKFGAKQNLVIRVDDKRREFTLYGKQGYGNARGLWQTIYLEGRGQNYVDAVHFTPDIDKSEVKVTTYLAKPAPQDIPLTVNIDGETSSAAKQTVPKGQTEYSFTIPMPSARLWELDDPYLYNATVKLGDDEVKSYFGMRKISTVNLPNTNYKYIALNNKPVYMQLALDQSYHPDGFYTFPTDEFMKNEILIARNIGLNGIRTHIKVEVPRKLYWADKLGVLVMADLPNSWGEPDKNAQQESEYTLKEMIKRDYNHPAIFSWITFNETWGLRSKKEVNGKTENVYLPETQKWVASVYRLAKSLDATRLVEDNSICCGAGHTETDINSWHEYLPGWAWEDHLKMIDENTFVGSDFHYEKGYKQTDVPNINSECGNVWGYEGSTGDCDFSWDYHRMINTFRKYPKVAGWLYTEHHDVINEWNGYVRFDRSEKDLGLQDMVKGMSLKDFHSPFYISTGNEISKNAKPNEVITVPLYASFMTDRTDVGNKLTLKINLYGYDALGQEKTWSSMERTVDYQPWLQKTLEPLDVKMPNEKAVVTMSLVLVDNAGNELHHNVMNFIVDAPTPTDIVMLSGKKAKLVSVEAKNLKNAKWSLKQWDVLDGLKMNGAGNGYFEYAFKVPSGLDLNSVESVAFVVEAGAKQLFAKDMDKKLKGNENYMLGAIADPVQNPNAYAMTDTKKFPSSVSVSVNGAFAGRYDLQDDPSDHRGVLSWHNQLKDKKLREAGSYGYRLAVNVPQKALEEAKKTGEIVVKLEVPESMNGGLAIYGDKFGRYPLNPTVAFVLK</sequence>
<dbReference type="Pfam" id="PF02836">
    <property type="entry name" value="Glyco_hydro_2_C"/>
    <property type="match status" value="1"/>
</dbReference>
<comment type="caution">
    <text evidence="8">The sequence shown here is derived from an EMBL/GenBank/DDBJ whole genome shotgun (WGS) entry which is preliminary data.</text>
</comment>
<dbReference type="InterPro" id="IPR051913">
    <property type="entry name" value="GH2_Domain-Containing"/>
</dbReference>
<evidence type="ECO:0000313" key="8">
    <source>
        <dbReference type="EMBL" id="MFD2519671.1"/>
    </source>
</evidence>
<dbReference type="Gene3D" id="2.60.40.10">
    <property type="entry name" value="Immunoglobulins"/>
    <property type="match status" value="1"/>
</dbReference>
<accession>A0ABW5J138</accession>
<feature type="chain" id="PRO_5045183112" evidence="4">
    <location>
        <begin position="25"/>
        <end position="929"/>
    </location>
</feature>
<protein>
    <submittedName>
        <fullName evidence="8">Glycoside hydrolase family 2 protein</fullName>
    </submittedName>
</protein>
<dbReference type="InterPro" id="IPR036156">
    <property type="entry name" value="Beta-gal/glucu_dom_sf"/>
</dbReference>
<dbReference type="GO" id="GO:0016787">
    <property type="term" value="F:hydrolase activity"/>
    <property type="evidence" value="ECO:0007669"/>
    <property type="project" value="UniProtKB-KW"/>
</dbReference>
<dbReference type="Pfam" id="PF02837">
    <property type="entry name" value="Glyco_hydro_2_N"/>
    <property type="match status" value="1"/>
</dbReference>
<dbReference type="Gene3D" id="2.60.120.260">
    <property type="entry name" value="Galactose-binding domain-like"/>
    <property type="match status" value="1"/>
</dbReference>
<organism evidence="8 9">
    <name type="scientific">Emticicia soli</name>
    <dbReference type="NCBI Taxonomy" id="2027878"/>
    <lineage>
        <taxon>Bacteria</taxon>
        <taxon>Pseudomonadati</taxon>
        <taxon>Bacteroidota</taxon>
        <taxon>Cytophagia</taxon>
        <taxon>Cytophagales</taxon>
        <taxon>Leadbetterellaceae</taxon>
        <taxon>Emticicia</taxon>
    </lineage>
</organism>
<dbReference type="PANTHER" id="PTHR42732">
    <property type="entry name" value="BETA-GALACTOSIDASE"/>
    <property type="match status" value="1"/>
</dbReference>
<feature type="domain" description="Glycosyl hydrolases family 2 sugar binding" evidence="7">
    <location>
        <begin position="44"/>
        <end position="162"/>
    </location>
</feature>